<proteinExistence type="predicted"/>
<keyword evidence="1" id="KW-0812">Transmembrane</keyword>
<dbReference type="AlphaFoldDB" id="A0A2T0UUP1"/>
<accession>A0A2T0UUP1</accession>
<evidence type="ECO:0000313" key="2">
    <source>
        <dbReference type="EMBL" id="PRY61614.1"/>
    </source>
</evidence>
<dbReference type="EMBL" id="PVTK01000011">
    <property type="protein sequence ID" value="PRY61614.1"/>
    <property type="molecule type" value="Genomic_DNA"/>
</dbReference>
<gene>
    <name evidence="2" type="ORF">B0H98_11114</name>
</gene>
<reference evidence="2 3" key="1">
    <citation type="submission" date="2018-03" db="EMBL/GenBank/DDBJ databases">
        <title>Genomic Encyclopedia of Type Strains, Phase III (KMG-III): the genomes of soil and plant-associated and newly described type strains.</title>
        <authorList>
            <person name="Whitman W."/>
        </authorList>
    </citation>
    <scope>NUCLEOTIDE SEQUENCE [LARGE SCALE GENOMIC DNA]</scope>
    <source>
        <strain evidence="2 3">CGMCC 1.12152</strain>
    </source>
</reference>
<name>A0A2T0UUP1_9GAMM</name>
<protein>
    <submittedName>
        <fullName evidence="2">Uncharacterized protein</fullName>
    </submittedName>
</protein>
<comment type="caution">
    <text evidence="2">The sequence shown here is derived from an EMBL/GenBank/DDBJ whole genome shotgun (WGS) entry which is preliminary data.</text>
</comment>
<feature type="transmembrane region" description="Helical" evidence="1">
    <location>
        <begin position="196"/>
        <end position="213"/>
    </location>
</feature>
<dbReference type="Proteomes" id="UP000237647">
    <property type="component" value="Unassembled WGS sequence"/>
</dbReference>
<keyword evidence="3" id="KW-1185">Reference proteome</keyword>
<feature type="transmembrane region" description="Helical" evidence="1">
    <location>
        <begin position="165"/>
        <end position="184"/>
    </location>
</feature>
<sequence length="218" mass="24784">MLPLTIAGAATAFPLRLLLHFKAAHAAGVRIILHMESIFRFFESLFKNFTWGRFTFLIFALIMSAGSVVIYEVYTNHFKLNRISSELKIIESIVELEKKVESLPEDSPSKRYFARLMAEAESTSVNFSFQPGFPSKKIERISYQSAPWVLLLILIFFTTSRGRGSAIAGVTVIAAPFIVLGYNLPELEKNWIINYLYPWGTLSLILISIVVWQNRKKS</sequence>
<evidence type="ECO:0000256" key="1">
    <source>
        <dbReference type="SAM" id="Phobius"/>
    </source>
</evidence>
<organism evidence="2 3">
    <name type="scientific">Vreelandella songnenensis</name>
    <dbReference type="NCBI Taxonomy" id="1176243"/>
    <lineage>
        <taxon>Bacteria</taxon>
        <taxon>Pseudomonadati</taxon>
        <taxon>Pseudomonadota</taxon>
        <taxon>Gammaproteobacteria</taxon>
        <taxon>Oceanospirillales</taxon>
        <taxon>Halomonadaceae</taxon>
        <taxon>Vreelandella</taxon>
    </lineage>
</organism>
<evidence type="ECO:0000313" key="3">
    <source>
        <dbReference type="Proteomes" id="UP000237647"/>
    </source>
</evidence>
<feature type="transmembrane region" description="Helical" evidence="1">
    <location>
        <begin position="50"/>
        <end position="74"/>
    </location>
</feature>
<feature type="transmembrane region" description="Helical" evidence="1">
    <location>
        <begin position="141"/>
        <end position="159"/>
    </location>
</feature>
<keyword evidence="1" id="KW-1133">Transmembrane helix</keyword>
<keyword evidence="1" id="KW-0472">Membrane</keyword>